<protein>
    <recommendedName>
        <fullName evidence="3">RES domain-containing protein</fullName>
    </recommendedName>
</protein>
<comment type="caution">
    <text evidence="1">The sequence shown here is derived from an EMBL/GenBank/DDBJ whole genome shotgun (WGS) entry which is preliminary data.</text>
</comment>
<dbReference type="RefSeq" id="WP_158403462.1">
    <property type="nucleotide sequence ID" value="NZ_QVER01000012.1"/>
</dbReference>
<sequence>MPSAFDWNCELSWIKEYRFPLDQGMQTVYECLKNWMDDYNRNIMITTFMTSEEKEQIKIFSDRLMQAYELYVDNRYIEAFNIFNQAMDSAKNHLPTAPVGQSSAYVADAIPYYRIIAGNNKYNRLQFLHIPCNLRYLASANRFSVPGMPCSYMASAKRVAWYECEMPDSFQWAKFEAVKHDKKLIQLDLNPLTSTRSLISELPKDRWTEDERKSFARGYCFILPLIASCSVIAKEKGKSFVEAYIIPQMLMIWIKNSTDYIGVRYYSSSDNELVRNDCGYNIAMPAKHPDKNGYCVDLQEIFGVNDTNKTDEMEFLDFTEKFYNHHKVQIDRLETFYKEILYTRQHTHYHKQGTLYERYCSVCKVLIALIKAFRPEKGSSRYALVMSLSEAWYLCMDIQELTRAKFEKIKEENTPGADSLPDDIIIEIENDIDSFENTVIDLAHDFNLFVTVGIT</sequence>
<gene>
    <name evidence="1" type="ORF">DWZ46_10175</name>
</gene>
<evidence type="ECO:0000313" key="1">
    <source>
        <dbReference type="EMBL" id="RGB90684.1"/>
    </source>
</evidence>
<accession>A0A3E2U3B8</accession>
<proteinExistence type="predicted"/>
<evidence type="ECO:0008006" key="3">
    <source>
        <dbReference type="Google" id="ProtNLM"/>
    </source>
</evidence>
<reference evidence="1 2" key="1">
    <citation type="submission" date="2018-08" db="EMBL/GenBank/DDBJ databases">
        <title>A genome reference for cultivated species of the human gut microbiota.</title>
        <authorList>
            <person name="Zou Y."/>
            <person name="Xue W."/>
            <person name="Luo G."/>
        </authorList>
    </citation>
    <scope>NUCLEOTIDE SEQUENCE [LARGE SCALE GENOMIC DNA]</scope>
    <source>
        <strain evidence="1 2">AF32-8AC</strain>
    </source>
</reference>
<organism evidence="1 2">
    <name type="scientific">Faecalibacterium prausnitzii</name>
    <dbReference type="NCBI Taxonomy" id="853"/>
    <lineage>
        <taxon>Bacteria</taxon>
        <taxon>Bacillati</taxon>
        <taxon>Bacillota</taxon>
        <taxon>Clostridia</taxon>
        <taxon>Eubacteriales</taxon>
        <taxon>Oscillospiraceae</taxon>
        <taxon>Faecalibacterium</taxon>
    </lineage>
</organism>
<dbReference type="EMBL" id="QVER01000012">
    <property type="protein sequence ID" value="RGB90684.1"/>
    <property type="molecule type" value="Genomic_DNA"/>
</dbReference>
<name>A0A3E2U3B8_9FIRM</name>
<evidence type="ECO:0000313" key="2">
    <source>
        <dbReference type="Proteomes" id="UP000260991"/>
    </source>
</evidence>
<dbReference type="AlphaFoldDB" id="A0A3E2U3B8"/>
<dbReference type="Proteomes" id="UP000260991">
    <property type="component" value="Unassembled WGS sequence"/>
</dbReference>